<dbReference type="InterPro" id="IPR021312">
    <property type="entry name" value="DUF2889"/>
</dbReference>
<name>A0A939GYK6_9BURK</name>
<dbReference type="RefSeq" id="WP_207573922.1">
    <property type="nucleotide sequence ID" value="NZ_JAFNME010000001.1"/>
</dbReference>
<reference evidence="1" key="1">
    <citation type="submission" date="2021-03" db="EMBL/GenBank/DDBJ databases">
        <title>Comamonas denitrificans.</title>
        <authorList>
            <person name="Finster K."/>
        </authorList>
    </citation>
    <scope>NUCLEOTIDE SEQUENCE</scope>
    <source>
        <strain evidence="1">MM2021_4</strain>
    </source>
</reference>
<gene>
    <name evidence="1" type="ORF">J1777_00725</name>
</gene>
<proteinExistence type="predicted"/>
<sequence>MPLSAPTIDRQPRHIRSVRYQSFERSDGLWDVEGELIDTKAMDVPRLGSGIFRAGEPIHHMHIRVTVDTRLVVHAIEAAMDAHPIQGCPAALDAMQRMVGCCMAKGWRKAIEANLGKVAGCTHMRELLMNMATAAFQSIGAAFSTGGDTPPLFLGECQGWRFDGPAVAEHFPKFIGYLRPEPAGKPPHGA</sequence>
<evidence type="ECO:0000313" key="2">
    <source>
        <dbReference type="Proteomes" id="UP000664731"/>
    </source>
</evidence>
<evidence type="ECO:0000313" key="1">
    <source>
        <dbReference type="EMBL" id="MBO1248366.1"/>
    </source>
</evidence>
<dbReference type="Pfam" id="PF11136">
    <property type="entry name" value="DUF2889"/>
    <property type="match status" value="1"/>
</dbReference>
<keyword evidence="2" id="KW-1185">Reference proteome</keyword>
<dbReference type="EMBL" id="JAFNME010000001">
    <property type="protein sequence ID" value="MBO1248366.1"/>
    <property type="molecule type" value="Genomic_DNA"/>
</dbReference>
<protein>
    <submittedName>
        <fullName evidence="1">DUF2889 domain-containing protein</fullName>
    </submittedName>
</protein>
<dbReference type="Proteomes" id="UP000664731">
    <property type="component" value="Unassembled WGS sequence"/>
</dbReference>
<organism evidence="1 2">
    <name type="scientific">Comamonas denitrificans</name>
    <dbReference type="NCBI Taxonomy" id="117506"/>
    <lineage>
        <taxon>Bacteria</taxon>
        <taxon>Pseudomonadati</taxon>
        <taxon>Pseudomonadota</taxon>
        <taxon>Betaproteobacteria</taxon>
        <taxon>Burkholderiales</taxon>
        <taxon>Comamonadaceae</taxon>
        <taxon>Comamonas</taxon>
    </lineage>
</organism>
<accession>A0A939GYK6</accession>
<comment type="caution">
    <text evidence="1">The sequence shown here is derived from an EMBL/GenBank/DDBJ whole genome shotgun (WGS) entry which is preliminary data.</text>
</comment>
<dbReference type="AlphaFoldDB" id="A0A939GYK6"/>